<reference evidence="2 3" key="1">
    <citation type="journal article" date="2019" name="Commun. Biol.">
        <title>The bagworm genome reveals a unique fibroin gene that provides high tensile strength.</title>
        <authorList>
            <person name="Kono N."/>
            <person name="Nakamura H."/>
            <person name="Ohtoshi R."/>
            <person name="Tomita M."/>
            <person name="Numata K."/>
            <person name="Arakawa K."/>
        </authorList>
    </citation>
    <scope>NUCLEOTIDE SEQUENCE [LARGE SCALE GENOMIC DNA]</scope>
</reference>
<sequence>MHHLNADVHRRPAIFHALCVCELTFSNDCSLPLYLSPSRCGSKRYRAEWQVDASYLRALRKFPKMYLFTPRGPSATGHGGPGRAGRGGRPSGTSSCRAAPASFFLTSRAPI</sequence>
<evidence type="ECO:0000313" key="3">
    <source>
        <dbReference type="Proteomes" id="UP000299102"/>
    </source>
</evidence>
<proteinExistence type="predicted"/>
<protein>
    <submittedName>
        <fullName evidence="2">Uncharacterized protein</fullName>
    </submittedName>
</protein>
<organism evidence="2 3">
    <name type="scientific">Eumeta variegata</name>
    <name type="common">Bagworm moth</name>
    <name type="synonym">Eumeta japonica</name>
    <dbReference type="NCBI Taxonomy" id="151549"/>
    <lineage>
        <taxon>Eukaryota</taxon>
        <taxon>Metazoa</taxon>
        <taxon>Ecdysozoa</taxon>
        <taxon>Arthropoda</taxon>
        <taxon>Hexapoda</taxon>
        <taxon>Insecta</taxon>
        <taxon>Pterygota</taxon>
        <taxon>Neoptera</taxon>
        <taxon>Endopterygota</taxon>
        <taxon>Lepidoptera</taxon>
        <taxon>Glossata</taxon>
        <taxon>Ditrysia</taxon>
        <taxon>Tineoidea</taxon>
        <taxon>Psychidae</taxon>
        <taxon>Oiketicinae</taxon>
        <taxon>Eumeta</taxon>
    </lineage>
</organism>
<accession>A0A4C1VG54</accession>
<feature type="compositionally biased region" description="Gly residues" evidence="1">
    <location>
        <begin position="77"/>
        <end position="90"/>
    </location>
</feature>
<keyword evidence="3" id="KW-1185">Reference proteome</keyword>
<name>A0A4C1VG54_EUMVA</name>
<dbReference type="Proteomes" id="UP000299102">
    <property type="component" value="Unassembled WGS sequence"/>
</dbReference>
<gene>
    <name evidence="2" type="ORF">EVAR_35746_1</name>
</gene>
<feature type="region of interest" description="Disordered" evidence="1">
    <location>
        <begin position="70"/>
        <end position="99"/>
    </location>
</feature>
<dbReference type="EMBL" id="BGZK01000331">
    <property type="protein sequence ID" value="GBP37312.1"/>
    <property type="molecule type" value="Genomic_DNA"/>
</dbReference>
<evidence type="ECO:0000256" key="1">
    <source>
        <dbReference type="SAM" id="MobiDB-lite"/>
    </source>
</evidence>
<comment type="caution">
    <text evidence="2">The sequence shown here is derived from an EMBL/GenBank/DDBJ whole genome shotgun (WGS) entry which is preliminary data.</text>
</comment>
<dbReference type="AlphaFoldDB" id="A0A4C1VG54"/>
<evidence type="ECO:0000313" key="2">
    <source>
        <dbReference type="EMBL" id="GBP37312.1"/>
    </source>
</evidence>